<name>A0A0Q3P4I6_9FLAO</name>
<comment type="caution">
    <text evidence="3">The sequence shown here is derived from an EMBL/GenBank/DDBJ whole genome shotgun (WGS) entry which is preliminary data.</text>
</comment>
<sequence>MKKTILLLSALASFTSFAQVGIDTETPKATLDVVGKPSQVDKVDGIIAPRITGDQLKVKTGYGLPQEGTLIYVTAAVTGTPAGQTINVTSPGYYYFDGAIWVKQLSGVLPSSGGSGTVTNFSAGDLSPLFTTTEVTTTTTPALSFALTNAGANTFFGNTTGSATAPSYNTASNLSSITGSASATAPVTISGGNNALVNATGATVAVNNTAPLWNANQLNGNSVANTTPTNGQVLTYNGTSWVPSTVATASVDWHVIGNADSEISTATETLDAAVVSTNYIGTKGSDNLVIVTEGKTHAVLDTKGTLVGGGNDASSISWGKGNTIDTDTNSIALGRDNTASGDFSMAIGRNNSATSTAAIAIGGQAVTGAGAGTIIPNTNSGTYSSSIGFGNTVSGNKNQVFGIRNIVSAANTAINFLGGTNVIGNDNEINSRNSVIIGNTNKTDVAASGTPNSVIVVGNSNGNSSKLGGFILGSSNNTSTGYVFGAGNTNTTTSTSVSNTMVIGFDFNNTTMAERTNSYANNQHYFAPSNAAKTNVGINTNPNTLTATQLESDLTVNTQIRILPQSAATTCNSTTLGAIRFNSSTSKHEGCGNGGAGNPAWQPLY</sequence>
<dbReference type="Proteomes" id="UP000051682">
    <property type="component" value="Unassembled WGS sequence"/>
</dbReference>
<evidence type="ECO:0000259" key="2">
    <source>
        <dbReference type="Pfam" id="PF05658"/>
    </source>
</evidence>
<evidence type="ECO:0000256" key="1">
    <source>
        <dbReference type="SAM" id="SignalP"/>
    </source>
</evidence>
<accession>A0A0Q3P4I6</accession>
<evidence type="ECO:0000313" key="4">
    <source>
        <dbReference type="Proteomes" id="UP000051682"/>
    </source>
</evidence>
<dbReference type="AlphaFoldDB" id="A0A0Q3P4I6"/>
<dbReference type="Pfam" id="PF05658">
    <property type="entry name" value="YadA_head"/>
    <property type="match status" value="1"/>
</dbReference>
<dbReference type="EMBL" id="LLYZ01000012">
    <property type="protein sequence ID" value="KQK24846.1"/>
    <property type="molecule type" value="Genomic_DNA"/>
</dbReference>
<dbReference type="STRING" id="452084.AR438_14270"/>
<dbReference type="OrthoDB" id="1255557at2"/>
<keyword evidence="4" id="KW-1185">Reference proteome</keyword>
<proteinExistence type="predicted"/>
<organism evidence="3 4">
    <name type="scientific">Chryseobacterium aquaticum</name>
    <dbReference type="NCBI Taxonomy" id="452084"/>
    <lineage>
        <taxon>Bacteria</taxon>
        <taxon>Pseudomonadati</taxon>
        <taxon>Bacteroidota</taxon>
        <taxon>Flavobacteriia</taxon>
        <taxon>Flavobacteriales</taxon>
        <taxon>Weeksellaceae</taxon>
        <taxon>Chryseobacterium group</taxon>
        <taxon>Chryseobacterium</taxon>
    </lineage>
</organism>
<keyword evidence="1" id="KW-0732">Signal</keyword>
<dbReference type="GO" id="GO:0019867">
    <property type="term" value="C:outer membrane"/>
    <property type="evidence" value="ECO:0007669"/>
    <property type="project" value="InterPro"/>
</dbReference>
<dbReference type="InterPro" id="IPR008640">
    <property type="entry name" value="Adhesin_Head_dom"/>
</dbReference>
<feature type="signal peptide" evidence="1">
    <location>
        <begin position="1"/>
        <end position="18"/>
    </location>
</feature>
<dbReference type="RefSeq" id="WP_056016398.1">
    <property type="nucleotide sequence ID" value="NZ_LLYZ01000012.1"/>
</dbReference>
<reference evidence="3 4" key="1">
    <citation type="submission" date="2015-10" db="EMBL/GenBank/DDBJ databases">
        <title>Chryseobacterium aquaticum genome.</title>
        <authorList>
            <person name="Newman J.D."/>
            <person name="Ferguson M.B."/>
            <person name="Miller J.R."/>
        </authorList>
    </citation>
    <scope>NUCLEOTIDE SEQUENCE [LARGE SCALE GENOMIC DNA]</scope>
    <source>
        <strain evidence="3 4">KCTC 12483</strain>
    </source>
</reference>
<dbReference type="Gene3D" id="2.150.10.10">
    <property type="entry name" value="Serralysin-like metalloprotease, C-terminal"/>
    <property type="match status" value="1"/>
</dbReference>
<evidence type="ECO:0000313" key="3">
    <source>
        <dbReference type="EMBL" id="KQK24846.1"/>
    </source>
</evidence>
<gene>
    <name evidence="3" type="ORF">AR438_14270</name>
</gene>
<feature type="domain" description="Trimeric autotransporter adhesin YadA-like head" evidence="2">
    <location>
        <begin position="328"/>
        <end position="350"/>
    </location>
</feature>
<protein>
    <recommendedName>
        <fullName evidence="2">Trimeric autotransporter adhesin YadA-like head domain-containing protein</fullName>
    </recommendedName>
</protein>
<dbReference type="InterPro" id="IPR011049">
    <property type="entry name" value="Serralysin-like_metalloprot_C"/>
</dbReference>
<feature type="chain" id="PRO_5006206265" description="Trimeric autotransporter adhesin YadA-like head domain-containing protein" evidence="1">
    <location>
        <begin position="19"/>
        <end position="605"/>
    </location>
</feature>